<dbReference type="NCBIfam" id="NF033517">
    <property type="entry name" value="transpos_IS66"/>
    <property type="match status" value="1"/>
</dbReference>
<feature type="domain" description="Transposase IS66 central" evidence="2">
    <location>
        <begin position="179"/>
        <end position="437"/>
    </location>
</feature>
<dbReference type="RefSeq" id="WP_071896209.1">
    <property type="nucleotide sequence ID" value="NZ_MPIN01000001.1"/>
</dbReference>
<feature type="domain" description="DUF6444" evidence="3">
    <location>
        <begin position="6"/>
        <end position="90"/>
    </location>
</feature>
<sequence length="490" mass="55180">MLEVVPRNARIRIAELEAQVAARDARIAELENEVKALTRRVAELESRLRRNSTNSSKPPSSDPPGVRRTPRKPTGRRPGGQPGHEFHKRELLPPEQVNRFIDVPAPERCARCDEKLEGGQQQVFRHQLVEIPPLTALVTELRCHALECGHCGTLNKALLTPEAAGHVFGERLSAMVGLLVGKYRLSKRLVRDALSDLLGVKLSLGAIRDREQEMSEALSAPVAQAEEYVRDQDATNLDETGWYEGKGEGGHRRAWLWVAATALVAVFRITSSRGSEVAKALLGTDFAGFLTTDRWSAYNWYDTALRQLCWSHLTRDFQGFIDRGGEGARIGQELMAERNRMFKWWHRVRDGTLARDAFERRMKEVEQKVGRLLHEAEVCAEEKTAGIAKQILRLEEAMWTFVHVEGLEPTNNFAERLIRPCVMYRKTSFGTQSPEGSRFVERILTAVTTLGLQRRNVLAYLTDLLFAHRRGLPLPSLLPFATSTQASLPV</sequence>
<name>A0A1L9BIJ0_9BACT</name>
<dbReference type="PANTHER" id="PTHR33678">
    <property type="entry name" value="BLL1576 PROTEIN"/>
    <property type="match status" value="1"/>
</dbReference>
<dbReference type="AlphaFoldDB" id="A0A1L9BIJ0"/>
<evidence type="ECO:0000259" key="3">
    <source>
        <dbReference type="Pfam" id="PF20042"/>
    </source>
</evidence>
<dbReference type="Gene3D" id="1.20.5.340">
    <property type="match status" value="1"/>
</dbReference>
<reference evidence="5" key="1">
    <citation type="submission" date="2016-11" db="EMBL/GenBank/DDBJ databases">
        <authorList>
            <person name="Shukria A."/>
            <person name="Stevens D.C."/>
        </authorList>
    </citation>
    <scope>NUCLEOTIDE SEQUENCE [LARGE SCALE GENOMIC DNA]</scope>
    <source>
        <strain evidence="5">Cbfe23</strain>
    </source>
</reference>
<dbReference type="InterPro" id="IPR052344">
    <property type="entry name" value="Transposase-related"/>
</dbReference>
<dbReference type="Pfam" id="PF03050">
    <property type="entry name" value="DDE_Tnp_IS66"/>
    <property type="match status" value="1"/>
</dbReference>
<feature type="region of interest" description="Disordered" evidence="1">
    <location>
        <begin position="45"/>
        <end position="91"/>
    </location>
</feature>
<evidence type="ECO:0000259" key="2">
    <source>
        <dbReference type="Pfam" id="PF03050"/>
    </source>
</evidence>
<evidence type="ECO:0008006" key="6">
    <source>
        <dbReference type="Google" id="ProtNLM"/>
    </source>
</evidence>
<dbReference type="EMBL" id="MPIN01000001">
    <property type="protein sequence ID" value="OJH42112.1"/>
    <property type="molecule type" value="Genomic_DNA"/>
</dbReference>
<evidence type="ECO:0000313" key="4">
    <source>
        <dbReference type="EMBL" id="OJH42112.1"/>
    </source>
</evidence>
<proteinExistence type="predicted"/>
<dbReference type="InterPro" id="IPR045618">
    <property type="entry name" value="DUF6444"/>
</dbReference>
<gene>
    <name evidence="4" type="ORF">BON30_02520</name>
</gene>
<dbReference type="STRING" id="83449.BON30_02520"/>
<protein>
    <recommendedName>
        <fullName evidence="6">IS66 family transposase</fullName>
    </recommendedName>
</protein>
<comment type="caution">
    <text evidence="4">The sequence shown here is derived from an EMBL/GenBank/DDBJ whole genome shotgun (WGS) entry which is preliminary data.</text>
</comment>
<dbReference type="Pfam" id="PF20042">
    <property type="entry name" value="DUF6444"/>
    <property type="match status" value="1"/>
</dbReference>
<dbReference type="OrthoDB" id="5526367at2"/>
<organism evidence="4 5">
    <name type="scientific">Cystobacter ferrugineus</name>
    <dbReference type="NCBI Taxonomy" id="83449"/>
    <lineage>
        <taxon>Bacteria</taxon>
        <taxon>Pseudomonadati</taxon>
        <taxon>Myxococcota</taxon>
        <taxon>Myxococcia</taxon>
        <taxon>Myxococcales</taxon>
        <taxon>Cystobacterineae</taxon>
        <taxon>Archangiaceae</taxon>
        <taxon>Cystobacter</taxon>
    </lineage>
</organism>
<reference evidence="4 5" key="2">
    <citation type="submission" date="2016-12" db="EMBL/GenBank/DDBJ databases">
        <title>Draft Genome Sequence of Cystobacter ferrugineus Strain Cbfe23.</title>
        <authorList>
            <person name="Akbar S."/>
            <person name="Dowd S.E."/>
            <person name="Stevens D.C."/>
        </authorList>
    </citation>
    <scope>NUCLEOTIDE SEQUENCE [LARGE SCALE GENOMIC DNA]</scope>
    <source>
        <strain evidence="4 5">Cbfe23</strain>
    </source>
</reference>
<dbReference type="PANTHER" id="PTHR33678:SF2">
    <property type="match status" value="1"/>
</dbReference>
<evidence type="ECO:0000313" key="5">
    <source>
        <dbReference type="Proteomes" id="UP000182229"/>
    </source>
</evidence>
<accession>A0A1L9BIJ0</accession>
<dbReference type="InterPro" id="IPR004291">
    <property type="entry name" value="Transposase_IS66_central"/>
</dbReference>
<keyword evidence="5" id="KW-1185">Reference proteome</keyword>
<evidence type="ECO:0000256" key="1">
    <source>
        <dbReference type="SAM" id="MobiDB-lite"/>
    </source>
</evidence>
<dbReference type="Proteomes" id="UP000182229">
    <property type="component" value="Unassembled WGS sequence"/>
</dbReference>